<feature type="transmembrane region" description="Helical" evidence="2">
    <location>
        <begin position="12"/>
        <end position="35"/>
    </location>
</feature>
<keyword evidence="2" id="KW-0472">Membrane</keyword>
<feature type="region of interest" description="Disordered" evidence="1">
    <location>
        <begin position="241"/>
        <end position="282"/>
    </location>
</feature>
<evidence type="ECO:0000256" key="1">
    <source>
        <dbReference type="SAM" id="MobiDB-lite"/>
    </source>
</evidence>
<feature type="transmembrane region" description="Helical" evidence="2">
    <location>
        <begin position="47"/>
        <end position="70"/>
    </location>
</feature>
<dbReference type="Proteomes" id="UP000521943">
    <property type="component" value="Unassembled WGS sequence"/>
</dbReference>
<evidence type="ECO:0000256" key="2">
    <source>
        <dbReference type="SAM" id="Phobius"/>
    </source>
</evidence>
<keyword evidence="2" id="KW-0812">Transmembrane</keyword>
<evidence type="ECO:0000313" key="3">
    <source>
        <dbReference type="EMBL" id="KAF6747520.1"/>
    </source>
</evidence>
<dbReference type="OrthoDB" id="3357408at2759"/>
<reference evidence="3 4" key="1">
    <citation type="submission" date="2020-07" db="EMBL/GenBank/DDBJ databases">
        <title>Comparative genomics of pyrophilous fungi reveals a link between fire events and developmental genes.</title>
        <authorList>
            <consortium name="DOE Joint Genome Institute"/>
            <person name="Steindorff A.S."/>
            <person name="Carver A."/>
            <person name="Calhoun S."/>
            <person name="Stillman K."/>
            <person name="Liu H."/>
            <person name="Lipzen A."/>
            <person name="Pangilinan J."/>
            <person name="Labutti K."/>
            <person name="Bruns T.D."/>
            <person name="Grigoriev I.V."/>
        </authorList>
    </citation>
    <scope>NUCLEOTIDE SEQUENCE [LARGE SCALE GENOMIC DNA]</scope>
    <source>
        <strain evidence="3 4">CBS 144469</strain>
    </source>
</reference>
<organism evidence="3 4">
    <name type="scientific">Ephemerocybe angulata</name>
    <dbReference type="NCBI Taxonomy" id="980116"/>
    <lineage>
        <taxon>Eukaryota</taxon>
        <taxon>Fungi</taxon>
        <taxon>Dikarya</taxon>
        <taxon>Basidiomycota</taxon>
        <taxon>Agaricomycotina</taxon>
        <taxon>Agaricomycetes</taxon>
        <taxon>Agaricomycetidae</taxon>
        <taxon>Agaricales</taxon>
        <taxon>Agaricineae</taxon>
        <taxon>Psathyrellaceae</taxon>
        <taxon>Ephemerocybe</taxon>
    </lineage>
</organism>
<gene>
    <name evidence="3" type="ORF">DFP72DRAFT_919510</name>
</gene>
<keyword evidence="4" id="KW-1185">Reference proteome</keyword>
<sequence length="282" mass="31616">MANHETFPIDAAQIVGLFMESIFLVTFVHCLRILLWIDGHLKPVRDLHWKMVIAAVAMFVVASLDVAFHVRHNLDAFVSYEGDPVEEFSKTSNWINVMKMGCFLYRCWIIYDRRWLVIATSTVLWLGCTGLIVRRILRVQRKLPVHRSVVIVQDSPLTRAAVVMIESGLIYTVSMVVLFVLYMAGNNGMYGVSNSGITFNLIITSADRRQESSGGQGSSILTQNGTGLGLHRITIQTTVSRYPPDPDVDTFKYPSASPDAESVRIPTSAHRKSEWIQDGSEP</sequence>
<evidence type="ECO:0000313" key="4">
    <source>
        <dbReference type="Proteomes" id="UP000521943"/>
    </source>
</evidence>
<dbReference type="EMBL" id="JACGCI010000080">
    <property type="protein sequence ID" value="KAF6747520.1"/>
    <property type="molecule type" value="Genomic_DNA"/>
</dbReference>
<comment type="caution">
    <text evidence="3">The sequence shown here is derived from an EMBL/GenBank/DDBJ whole genome shotgun (WGS) entry which is preliminary data.</text>
</comment>
<feature type="transmembrane region" description="Helical" evidence="2">
    <location>
        <begin position="115"/>
        <end position="137"/>
    </location>
</feature>
<protein>
    <submittedName>
        <fullName evidence="3">Uncharacterized protein</fullName>
    </submittedName>
</protein>
<name>A0A8H6HJJ4_9AGAR</name>
<dbReference type="AlphaFoldDB" id="A0A8H6HJJ4"/>
<proteinExistence type="predicted"/>
<keyword evidence="2" id="KW-1133">Transmembrane helix</keyword>
<accession>A0A8H6HJJ4</accession>
<feature type="transmembrane region" description="Helical" evidence="2">
    <location>
        <begin position="157"/>
        <end position="182"/>
    </location>
</feature>